<keyword evidence="1" id="KW-0472">Membrane</keyword>
<feature type="transmembrane region" description="Helical" evidence="1">
    <location>
        <begin position="301"/>
        <end position="323"/>
    </location>
</feature>
<gene>
    <name evidence="2" type="primary">ylbJ</name>
    <name evidence="2" type="ORF">QID03_11355</name>
</gene>
<evidence type="ECO:0000313" key="2">
    <source>
        <dbReference type="EMBL" id="MDI9260761.1"/>
    </source>
</evidence>
<proteinExistence type="predicted"/>
<dbReference type="Proteomes" id="UP001529245">
    <property type="component" value="Unassembled WGS sequence"/>
</dbReference>
<feature type="transmembrane region" description="Helical" evidence="1">
    <location>
        <begin position="152"/>
        <end position="172"/>
    </location>
</feature>
<evidence type="ECO:0000256" key="1">
    <source>
        <dbReference type="SAM" id="Phobius"/>
    </source>
</evidence>
<feature type="transmembrane region" description="Helical" evidence="1">
    <location>
        <begin position="81"/>
        <end position="100"/>
    </location>
</feature>
<dbReference type="NCBIfam" id="TIGR02871">
    <property type="entry name" value="spore_ylbJ"/>
    <property type="match status" value="1"/>
</dbReference>
<name>A0ABT6Y097_ALISE</name>
<keyword evidence="3" id="KW-1185">Reference proteome</keyword>
<feature type="transmembrane region" description="Helical" evidence="1">
    <location>
        <begin position="229"/>
        <end position="255"/>
    </location>
</feature>
<keyword evidence="1" id="KW-1133">Transmembrane helix</keyword>
<feature type="transmembrane region" description="Helical" evidence="1">
    <location>
        <begin position="12"/>
        <end position="31"/>
    </location>
</feature>
<reference evidence="2 3" key="1">
    <citation type="submission" date="2023-04" db="EMBL/GenBank/DDBJ databases">
        <title>A. sendaiensis sub sp. chiapanensis a novel subspecie with specific adaptation in bacterial cell wall isolated from an active volcano.</title>
        <authorList>
            <person name="Alvarez Gutierrez P.E."/>
            <person name="Ortiz Cortes L.Y."/>
        </authorList>
    </citation>
    <scope>NUCLEOTIDE SEQUENCE [LARGE SCALE GENOMIC DNA]</scope>
    <source>
        <strain evidence="2 3">PA2</strain>
    </source>
</reference>
<feature type="transmembrane region" description="Helical" evidence="1">
    <location>
        <begin position="397"/>
        <end position="415"/>
    </location>
</feature>
<feature type="transmembrane region" description="Helical" evidence="1">
    <location>
        <begin position="51"/>
        <end position="74"/>
    </location>
</feature>
<comment type="caution">
    <text evidence="2">The sequence shown here is derived from an EMBL/GenBank/DDBJ whole genome shotgun (WGS) entry which is preliminary data.</text>
</comment>
<accession>A0ABT6Y097</accession>
<feature type="transmembrane region" description="Helical" evidence="1">
    <location>
        <begin position="124"/>
        <end position="145"/>
    </location>
</feature>
<organism evidence="2 3">
    <name type="scientific">Alicyclobacillus sendaiensis PA2</name>
    <dbReference type="NCBI Taxonomy" id="3029425"/>
    <lineage>
        <taxon>Bacteria</taxon>
        <taxon>Bacillati</taxon>
        <taxon>Bacillota</taxon>
        <taxon>Bacilli</taxon>
        <taxon>Bacillales</taxon>
        <taxon>Alicyclobacillaceae</taxon>
        <taxon>Alicyclobacillus</taxon>
    </lineage>
</organism>
<evidence type="ECO:0000313" key="3">
    <source>
        <dbReference type="Proteomes" id="UP001529245"/>
    </source>
</evidence>
<dbReference type="RefSeq" id="WP_283204203.1">
    <property type="nucleotide sequence ID" value="NZ_JASGCB010000021.1"/>
</dbReference>
<keyword evidence="1" id="KW-0812">Transmembrane</keyword>
<sequence length="429" mass="46609">MRKERRGHQSTVLLAAMAVVFTLALVIYPKVGYEAGMQGLRVCWEIIIPSLLPFFIVSELLLGLGVVRGFGVLLEPLMQPLFSVPGVGAFALSMGLAAGYPMDAVITARFRQTKQCTRIEGERLLAFTNTADPLFMFGAVAVGMFKSPALGALFALAHYISSFLVGVAFKFWGRRDPDHLKEVKEREEVRPKGNLFARAYREMLTAREEDGRPFGKLLGNAVSESVQTILMISGFIVFFAVVIEILEVSGIMGVLGWPLMEVYRLFGIHAGLVQPTLAGVLELDIGSAQTAAVPAPLIQKLALVSGIIAWSGLSVHAQVASVLTHTDIRMRPYVLARFLHAALAALLTVVLYGMGVGRTAQGVMAHWAHHLPALAPAMEHGGFWETFAHTMSNSLELWLGIFAALTAASAALLLLRRIRVVAFFVRSQG</sequence>
<protein>
    <submittedName>
        <fullName evidence="2">Sporulation integral membrane protein YlbJ</fullName>
    </submittedName>
</protein>
<dbReference type="InterPro" id="IPR014226">
    <property type="entry name" value="Spore_IM_YlbJ"/>
</dbReference>
<feature type="transmembrane region" description="Helical" evidence="1">
    <location>
        <begin position="335"/>
        <end position="354"/>
    </location>
</feature>
<dbReference type="EMBL" id="JASGCB010000021">
    <property type="protein sequence ID" value="MDI9260761.1"/>
    <property type="molecule type" value="Genomic_DNA"/>
</dbReference>